<dbReference type="Pfam" id="PF00005">
    <property type="entry name" value="ABC_tran"/>
    <property type="match status" value="1"/>
</dbReference>
<dbReference type="SMART" id="SM00382">
    <property type="entry name" value="AAA"/>
    <property type="match status" value="1"/>
</dbReference>
<accession>A0A941F1K5</accession>
<feature type="domain" description="ABC transporter" evidence="4">
    <location>
        <begin position="6"/>
        <end position="240"/>
    </location>
</feature>
<dbReference type="PANTHER" id="PTHR42939:SF1">
    <property type="entry name" value="ABC TRANSPORTER ATP-BINDING PROTEIN ALBC-RELATED"/>
    <property type="match status" value="1"/>
</dbReference>
<keyword evidence="3 5" id="KW-0067">ATP-binding</keyword>
<comment type="caution">
    <text evidence="5">The sequence shown here is derived from an EMBL/GenBank/DDBJ whole genome shotgun (WGS) entry which is preliminary data.</text>
</comment>
<keyword evidence="2" id="KW-0547">Nucleotide-binding</keyword>
<dbReference type="GO" id="GO:0016887">
    <property type="term" value="F:ATP hydrolysis activity"/>
    <property type="evidence" value="ECO:0007669"/>
    <property type="project" value="InterPro"/>
</dbReference>
<evidence type="ECO:0000259" key="4">
    <source>
        <dbReference type="PROSITE" id="PS50893"/>
    </source>
</evidence>
<keyword evidence="1" id="KW-0813">Transport</keyword>
<dbReference type="SUPFAM" id="SSF52540">
    <property type="entry name" value="P-loop containing nucleoside triphosphate hydrolases"/>
    <property type="match status" value="1"/>
</dbReference>
<dbReference type="CDD" id="cd03230">
    <property type="entry name" value="ABC_DR_subfamily_A"/>
    <property type="match status" value="1"/>
</dbReference>
<dbReference type="GO" id="GO:0005524">
    <property type="term" value="F:ATP binding"/>
    <property type="evidence" value="ECO:0007669"/>
    <property type="project" value="UniProtKB-KW"/>
</dbReference>
<dbReference type="PROSITE" id="PS50893">
    <property type="entry name" value="ABC_TRANSPORTER_2"/>
    <property type="match status" value="1"/>
</dbReference>
<evidence type="ECO:0000313" key="6">
    <source>
        <dbReference type="Proteomes" id="UP000679220"/>
    </source>
</evidence>
<organism evidence="5 6">
    <name type="scientific">Carboxylicivirga sediminis</name>
    <dbReference type="NCBI Taxonomy" id="2006564"/>
    <lineage>
        <taxon>Bacteria</taxon>
        <taxon>Pseudomonadati</taxon>
        <taxon>Bacteroidota</taxon>
        <taxon>Bacteroidia</taxon>
        <taxon>Marinilabiliales</taxon>
        <taxon>Marinilabiliaceae</taxon>
        <taxon>Carboxylicivirga</taxon>
    </lineage>
</organism>
<name>A0A941F1K5_9BACT</name>
<dbReference type="Gene3D" id="3.40.50.300">
    <property type="entry name" value="P-loop containing nucleotide triphosphate hydrolases"/>
    <property type="match status" value="1"/>
</dbReference>
<dbReference type="InterPro" id="IPR017871">
    <property type="entry name" value="ABC_transporter-like_CS"/>
</dbReference>
<dbReference type="Proteomes" id="UP000679220">
    <property type="component" value="Unassembled WGS sequence"/>
</dbReference>
<dbReference type="RefSeq" id="WP_212188004.1">
    <property type="nucleotide sequence ID" value="NZ_JAGTAR010000001.1"/>
</dbReference>
<protein>
    <submittedName>
        <fullName evidence="5">ABC transporter ATP-binding protein</fullName>
    </submittedName>
</protein>
<sequence>MKQTSINIRGLRKSFGKGADVKEVLKGIDLSIESGQIIGYIGPNGAGKSTTVKILCGILTSFDGDIEVMGIPLRNNAIEVKRKIGYVPENGALYEALTPVEYLHLVGTLFDMSPLLIEERTNSLLKYFEMSQHANQRMDTFSKGMKQKILIIAGLINNPDILFLDEPLSGLDANSVILVKDMLTRLAKQGKTIFYSSHLMDVVEKISDRIILIDNGQVIADGTFEELQQDSKASLEQVFAKLTGGEERVGESGILDEVFKN</sequence>
<evidence type="ECO:0000256" key="1">
    <source>
        <dbReference type="ARBA" id="ARBA00022448"/>
    </source>
</evidence>
<dbReference type="InterPro" id="IPR003439">
    <property type="entry name" value="ABC_transporter-like_ATP-bd"/>
</dbReference>
<evidence type="ECO:0000256" key="2">
    <source>
        <dbReference type="ARBA" id="ARBA00022741"/>
    </source>
</evidence>
<reference evidence="5" key="2">
    <citation type="submission" date="2021-04" db="EMBL/GenBank/DDBJ databases">
        <authorList>
            <person name="Zhang T."/>
            <person name="Zhang Y."/>
            <person name="Lu D."/>
            <person name="Zuo D."/>
            <person name="Du Z."/>
        </authorList>
    </citation>
    <scope>NUCLEOTIDE SEQUENCE</scope>
    <source>
        <strain evidence="5">JR1</strain>
    </source>
</reference>
<proteinExistence type="predicted"/>
<reference evidence="5" key="1">
    <citation type="journal article" date="2018" name="Int. J. Syst. Evol. Microbiol.">
        <title>Carboxylicivirga sediminis sp. nov., isolated from coastal sediment.</title>
        <authorList>
            <person name="Wang F.Q."/>
            <person name="Ren L.H."/>
            <person name="Zou R.J."/>
            <person name="Sun Y.Z."/>
            <person name="Liu X.J."/>
            <person name="Jiang F."/>
            <person name="Liu L.J."/>
        </authorList>
    </citation>
    <scope>NUCLEOTIDE SEQUENCE</scope>
    <source>
        <strain evidence="5">JR1</strain>
    </source>
</reference>
<dbReference type="PANTHER" id="PTHR42939">
    <property type="entry name" value="ABC TRANSPORTER ATP-BINDING PROTEIN ALBC-RELATED"/>
    <property type="match status" value="1"/>
</dbReference>
<evidence type="ECO:0000313" key="5">
    <source>
        <dbReference type="EMBL" id="MBR8534100.1"/>
    </source>
</evidence>
<dbReference type="InterPro" id="IPR003593">
    <property type="entry name" value="AAA+_ATPase"/>
</dbReference>
<dbReference type="EMBL" id="JAGTAR010000001">
    <property type="protein sequence ID" value="MBR8534100.1"/>
    <property type="molecule type" value="Genomic_DNA"/>
</dbReference>
<gene>
    <name evidence="5" type="ORF">KDU71_00880</name>
</gene>
<dbReference type="AlphaFoldDB" id="A0A941F1K5"/>
<dbReference type="InterPro" id="IPR027417">
    <property type="entry name" value="P-loop_NTPase"/>
</dbReference>
<dbReference type="InterPro" id="IPR051782">
    <property type="entry name" value="ABC_Transporter_VariousFunc"/>
</dbReference>
<dbReference type="PROSITE" id="PS00211">
    <property type="entry name" value="ABC_TRANSPORTER_1"/>
    <property type="match status" value="1"/>
</dbReference>
<evidence type="ECO:0000256" key="3">
    <source>
        <dbReference type="ARBA" id="ARBA00022840"/>
    </source>
</evidence>
<keyword evidence="6" id="KW-1185">Reference proteome</keyword>